<dbReference type="EMBL" id="JACSQD010000002">
    <property type="protein sequence ID" value="MBD7994754.1"/>
    <property type="molecule type" value="Genomic_DNA"/>
</dbReference>
<comment type="caution">
    <text evidence="2">The sequence shown here is derived from an EMBL/GenBank/DDBJ whole genome shotgun (WGS) entry which is preliminary data.</text>
</comment>
<feature type="domain" description="NADPH-dependent FMN reductase-like" evidence="1">
    <location>
        <begin position="6"/>
        <end position="143"/>
    </location>
</feature>
<dbReference type="InterPro" id="IPR050712">
    <property type="entry name" value="NAD(P)H-dep_reductase"/>
</dbReference>
<dbReference type="PANTHER" id="PTHR30543:SF21">
    <property type="entry name" value="NAD(P)H-DEPENDENT FMN REDUCTASE LOT6"/>
    <property type="match status" value="1"/>
</dbReference>
<dbReference type="InterPro" id="IPR029039">
    <property type="entry name" value="Flavoprotein-like_sf"/>
</dbReference>
<gene>
    <name evidence="2" type="ORF">H9639_05520</name>
</gene>
<reference evidence="2 3" key="1">
    <citation type="submission" date="2020-08" db="EMBL/GenBank/DDBJ databases">
        <title>A Genomic Blueprint of the Chicken Gut Microbiome.</title>
        <authorList>
            <person name="Gilroy R."/>
            <person name="Ravi A."/>
            <person name="Getino M."/>
            <person name="Pursley I."/>
            <person name="Horton D.L."/>
            <person name="Alikhan N.-F."/>
            <person name="Baker D."/>
            <person name="Gharbi K."/>
            <person name="Hall N."/>
            <person name="Watson M."/>
            <person name="Adriaenssens E.M."/>
            <person name="Foster-Nyarko E."/>
            <person name="Jarju S."/>
            <person name="Secka A."/>
            <person name="Antonio M."/>
            <person name="Oren A."/>
            <person name="Chaudhuri R."/>
            <person name="La Ragione R.M."/>
            <person name="Hildebrand F."/>
            <person name="Pallen M.J."/>
        </authorList>
    </citation>
    <scope>NUCLEOTIDE SEQUENCE [LARGE SCALE GENOMIC DNA]</scope>
    <source>
        <strain evidence="2 3">Sa2CUA1</strain>
    </source>
</reference>
<dbReference type="RefSeq" id="WP_191807130.1">
    <property type="nucleotide sequence ID" value="NZ_JACSQD010000002.1"/>
</dbReference>
<dbReference type="SUPFAM" id="SSF52218">
    <property type="entry name" value="Flavoproteins"/>
    <property type="match status" value="1"/>
</dbReference>
<evidence type="ECO:0000313" key="2">
    <source>
        <dbReference type="EMBL" id="MBD7994754.1"/>
    </source>
</evidence>
<evidence type="ECO:0000313" key="3">
    <source>
        <dbReference type="Proteomes" id="UP000609874"/>
    </source>
</evidence>
<protein>
    <submittedName>
        <fullName evidence="2">NAD(P)H-dependent oxidoreductase</fullName>
    </submittedName>
</protein>
<dbReference type="Pfam" id="PF03358">
    <property type="entry name" value="FMN_red"/>
    <property type="match status" value="1"/>
</dbReference>
<sequence length="189" mass="21284">MQIPSRIAVVVGSTRPARICPVVAAWAQAELQAGSPLHYELLDLAEVDLPLLDEPLKAALQDYRHEHTRAWSRLVLSFDGFLFVFPQYNWGYPAVLKNALDYLYVEWRDKPASVFTYGTRGGHKGAQQLLTVLNGLHMAVLENHVEAVITDDDVDPDWQLTDPAATLRPALPQLRRVDEDFLGILTDRQ</sequence>
<accession>A0ABR8UQB2</accession>
<keyword evidence="3" id="KW-1185">Reference proteome</keyword>
<dbReference type="PANTHER" id="PTHR30543">
    <property type="entry name" value="CHROMATE REDUCTASE"/>
    <property type="match status" value="1"/>
</dbReference>
<dbReference type="Proteomes" id="UP000609874">
    <property type="component" value="Unassembled WGS sequence"/>
</dbReference>
<proteinExistence type="predicted"/>
<dbReference type="InterPro" id="IPR005025">
    <property type="entry name" value="FMN_Rdtase-like_dom"/>
</dbReference>
<organism evidence="2 3">
    <name type="scientific">Arthrobacter gallicola</name>
    <dbReference type="NCBI Taxonomy" id="2762225"/>
    <lineage>
        <taxon>Bacteria</taxon>
        <taxon>Bacillati</taxon>
        <taxon>Actinomycetota</taxon>
        <taxon>Actinomycetes</taxon>
        <taxon>Micrococcales</taxon>
        <taxon>Micrococcaceae</taxon>
        <taxon>Arthrobacter</taxon>
    </lineage>
</organism>
<dbReference type="Gene3D" id="3.40.50.360">
    <property type="match status" value="1"/>
</dbReference>
<evidence type="ECO:0000259" key="1">
    <source>
        <dbReference type="Pfam" id="PF03358"/>
    </source>
</evidence>
<name>A0ABR8UQB2_9MICC</name>